<dbReference type="KEGG" id="bko:CKF48_19175"/>
<sequence length="83" mass="9921">MHQFPPKPNDLQPIVHPTNHHVNHVYETIIIPHFHPSHTTTVKHINYQHVHFNHPSSEVPALHGQVPYRPLPVHPFNRRFRRY</sequence>
<dbReference type="Proteomes" id="UP000215137">
    <property type="component" value="Chromosome"/>
</dbReference>
<name>A0A248TM00_9BACI</name>
<keyword evidence="2" id="KW-1185">Reference proteome</keyword>
<organism evidence="1 2">
    <name type="scientific">Cytobacillus kochii</name>
    <dbReference type="NCBI Taxonomy" id="859143"/>
    <lineage>
        <taxon>Bacteria</taxon>
        <taxon>Bacillati</taxon>
        <taxon>Bacillota</taxon>
        <taxon>Bacilli</taxon>
        <taxon>Bacillales</taxon>
        <taxon>Bacillaceae</taxon>
        <taxon>Cytobacillus</taxon>
    </lineage>
</organism>
<dbReference type="OrthoDB" id="2455195at2"/>
<protein>
    <recommendedName>
        <fullName evidence="3">Spore coat protein CotH</fullName>
    </recommendedName>
</protein>
<proteinExistence type="predicted"/>
<evidence type="ECO:0000313" key="2">
    <source>
        <dbReference type="Proteomes" id="UP000215137"/>
    </source>
</evidence>
<gene>
    <name evidence="1" type="ORF">CKF48_19175</name>
</gene>
<dbReference type="EMBL" id="CP022983">
    <property type="protein sequence ID" value="ASV69243.1"/>
    <property type="molecule type" value="Genomic_DNA"/>
</dbReference>
<dbReference type="AlphaFoldDB" id="A0A248TM00"/>
<evidence type="ECO:0000313" key="1">
    <source>
        <dbReference type="EMBL" id="ASV69243.1"/>
    </source>
</evidence>
<reference evidence="1 2" key="1">
    <citation type="submission" date="2017-08" db="EMBL/GenBank/DDBJ databases">
        <title>Complete Genome Sequence of Bacillus kochii Oregon-R-modENCODE STRAIN BDGP4, isolated from Drosophila melanogaster gut.</title>
        <authorList>
            <person name="Wan K.H."/>
            <person name="Yu C."/>
            <person name="Park S."/>
            <person name="Hammonds A.S."/>
            <person name="Booth B.W."/>
            <person name="Celniker S.E."/>
        </authorList>
    </citation>
    <scope>NUCLEOTIDE SEQUENCE [LARGE SCALE GENOMIC DNA]</scope>
    <source>
        <strain evidence="1 2">BDGP4</strain>
    </source>
</reference>
<accession>A0A248TM00</accession>
<dbReference type="Pfam" id="PF11122">
    <property type="entry name" value="Spore-coat_CotD"/>
    <property type="match status" value="1"/>
</dbReference>
<dbReference type="InterPro" id="IPR020108">
    <property type="entry name" value="Spore_coat_CotD"/>
</dbReference>
<evidence type="ECO:0008006" key="3">
    <source>
        <dbReference type="Google" id="ProtNLM"/>
    </source>
</evidence>
<dbReference type="RefSeq" id="WP_095372807.1">
    <property type="nucleotide sequence ID" value="NZ_CP022983.1"/>
</dbReference>